<dbReference type="InterPro" id="IPR012337">
    <property type="entry name" value="RNaseH-like_sf"/>
</dbReference>
<keyword evidence="3" id="KW-0472">Membrane</keyword>
<feature type="coiled-coil region" evidence="1">
    <location>
        <begin position="156"/>
        <end position="211"/>
    </location>
</feature>
<feature type="region of interest" description="Disordered" evidence="2">
    <location>
        <begin position="83"/>
        <end position="108"/>
    </location>
</feature>
<keyword evidence="3" id="KW-1133">Transmembrane helix</keyword>
<dbReference type="InterPro" id="IPR036397">
    <property type="entry name" value="RNaseH_sf"/>
</dbReference>
<organism evidence="4 5">
    <name type="scientific">Prorocentrum cordatum</name>
    <dbReference type="NCBI Taxonomy" id="2364126"/>
    <lineage>
        <taxon>Eukaryota</taxon>
        <taxon>Sar</taxon>
        <taxon>Alveolata</taxon>
        <taxon>Dinophyceae</taxon>
        <taxon>Prorocentrales</taxon>
        <taxon>Prorocentraceae</taxon>
        <taxon>Prorocentrum</taxon>
    </lineage>
</organism>
<proteinExistence type="predicted"/>
<evidence type="ECO:0000313" key="5">
    <source>
        <dbReference type="Proteomes" id="UP001189429"/>
    </source>
</evidence>
<dbReference type="EMBL" id="CAUYUJ010012025">
    <property type="protein sequence ID" value="CAK0833093.1"/>
    <property type="molecule type" value="Genomic_DNA"/>
</dbReference>
<accession>A0ABN9SMQ1</accession>
<keyword evidence="3" id="KW-0812">Transmembrane</keyword>
<evidence type="ECO:0000256" key="1">
    <source>
        <dbReference type="SAM" id="Coils"/>
    </source>
</evidence>
<keyword evidence="1" id="KW-0175">Coiled coil</keyword>
<feature type="compositionally biased region" description="Gly residues" evidence="2">
    <location>
        <begin position="83"/>
        <end position="98"/>
    </location>
</feature>
<evidence type="ECO:0000313" key="4">
    <source>
        <dbReference type="EMBL" id="CAK0833093.1"/>
    </source>
</evidence>
<feature type="transmembrane region" description="Helical" evidence="3">
    <location>
        <begin position="26"/>
        <end position="44"/>
    </location>
</feature>
<comment type="caution">
    <text evidence="4">The sequence shown here is derived from an EMBL/GenBank/DDBJ whole genome shotgun (WGS) entry which is preliminary data.</text>
</comment>
<sequence>MEVGQAKALSARRGPAIPRSGPRSSLALKTMVVMVVAALIILPLPHRFYYCKHCGGLKSESTYLSGAWASGKSPLEFFKGTQVGGGKGASGKGSGVEGGSNTTASAPSSKLSVEEYLRMAALCEKAGDLHGARGYRTAAQALQAPEQHQVPLQAKLNRAHQQARAVEKKLNSAVERFEQLEQQLAAQKSHVLQLRADLEAAEAEHSGLVRQLHNQLPNGQSQSAVAPGNKLSLEDLLGEQRFSAAFDLDVGDCFKIVEDEESLSPDEPQQLSARVDLFKTGVADMAKNLFAEAKAKGDELKESRVKVSLVVTRLRAPKVLGSSPMTVRLQLARRRRSFRGFIFVDGCCFRRQVAELSRAGYGLVLVDDAGHERCTMYVPVYAPFLQTPQCGEFAALARAGIEVTGPSSVFCDCKNVVDLAHAPRELQVSYERPCAGLMMLSNIGAPRISAVSKVKAHLDPHEEGIEPDARWRRLGNHAADPAAKAGTNLHPAATGEEQEALTFCIRA</sequence>
<dbReference type="Gene3D" id="3.30.420.10">
    <property type="entry name" value="Ribonuclease H-like superfamily/Ribonuclease H"/>
    <property type="match status" value="1"/>
</dbReference>
<protein>
    <submittedName>
        <fullName evidence="4">Uncharacterized protein</fullName>
    </submittedName>
</protein>
<evidence type="ECO:0000256" key="2">
    <source>
        <dbReference type="SAM" id="MobiDB-lite"/>
    </source>
</evidence>
<reference evidence="4" key="1">
    <citation type="submission" date="2023-10" db="EMBL/GenBank/DDBJ databases">
        <authorList>
            <person name="Chen Y."/>
            <person name="Shah S."/>
            <person name="Dougan E. K."/>
            <person name="Thang M."/>
            <person name="Chan C."/>
        </authorList>
    </citation>
    <scope>NUCLEOTIDE SEQUENCE [LARGE SCALE GENOMIC DNA]</scope>
</reference>
<evidence type="ECO:0000256" key="3">
    <source>
        <dbReference type="SAM" id="Phobius"/>
    </source>
</evidence>
<dbReference type="Proteomes" id="UP001189429">
    <property type="component" value="Unassembled WGS sequence"/>
</dbReference>
<gene>
    <name evidence="4" type="ORF">PCOR1329_LOCUS30913</name>
</gene>
<dbReference type="SUPFAM" id="SSF53098">
    <property type="entry name" value="Ribonuclease H-like"/>
    <property type="match status" value="1"/>
</dbReference>
<feature type="region of interest" description="Disordered" evidence="2">
    <location>
        <begin position="1"/>
        <end position="21"/>
    </location>
</feature>
<name>A0ABN9SMQ1_9DINO</name>
<keyword evidence="5" id="KW-1185">Reference proteome</keyword>